<dbReference type="CDD" id="cd04301">
    <property type="entry name" value="NAT_SF"/>
    <property type="match status" value="1"/>
</dbReference>
<evidence type="ECO:0000256" key="2">
    <source>
        <dbReference type="ARBA" id="ARBA00023315"/>
    </source>
</evidence>
<dbReference type="GO" id="GO:0016747">
    <property type="term" value="F:acyltransferase activity, transferring groups other than amino-acyl groups"/>
    <property type="evidence" value="ECO:0007669"/>
    <property type="project" value="InterPro"/>
</dbReference>
<keyword evidence="1" id="KW-0808">Transferase</keyword>
<dbReference type="InterPro" id="IPR016181">
    <property type="entry name" value="Acyl_CoA_acyltransferase"/>
</dbReference>
<dbReference type="RefSeq" id="WP_202634430.1">
    <property type="nucleotide sequence ID" value="NZ_CP010554.1"/>
</dbReference>
<evidence type="ECO:0000259" key="3">
    <source>
        <dbReference type="PROSITE" id="PS51186"/>
    </source>
</evidence>
<gene>
    <name evidence="4" type="ORF">PG1C_08580</name>
</gene>
<accession>A0A0C5J936</accession>
<dbReference type="SUPFAM" id="SSF55729">
    <property type="entry name" value="Acyl-CoA N-acyltransferases (Nat)"/>
    <property type="match status" value="1"/>
</dbReference>
<dbReference type="PATRIC" id="fig|1565605.3.peg.1814"/>
<dbReference type="Gene3D" id="3.40.630.30">
    <property type="match status" value="1"/>
</dbReference>
<dbReference type="PANTHER" id="PTHR43072:SF23">
    <property type="entry name" value="UPF0039 PROTEIN C11D3.02C"/>
    <property type="match status" value="1"/>
</dbReference>
<evidence type="ECO:0000313" key="5">
    <source>
        <dbReference type="Proteomes" id="UP000061603"/>
    </source>
</evidence>
<dbReference type="AlphaFoldDB" id="A0A0C5J936"/>
<protein>
    <recommendedName>
        <fullName evidence="3">N-acetyltransferase domain-containing protein</fullName>
    </recommendedName>
</protein>
<evidence type="ECO:0000256" key="1">
    <source>
        <dbReference type="ARBA" id="ARBA00022679"/>
    </source>
</evidence>
<dbReference type="InterPro" id="IPR000182">
    <property type="entry name" value="GNAT_dom"/>
</dbReference>
<keyword evidence="2" id="KW-0012">Acyltransferase</keyword>
<dbReference type="PANTHER" id="PTHR43072">
    <property type="entry name" value="N-ACETYLTRANSFERASE"/>
    <property type="match status" value="1"/>
</dbReference>
<reference evidence="4 5" key="1">
    <citation type="journal article" date="2015" name="Genome Announc.">
        <title>Complete Genome Sequence of a Novel Bacterium within the Family Rhodocyclaceae That Degrades Polycyclic Aromatic Hydrocarbons.</title>
        <authorList>
            <person name="Singleton D.R."/>
            <person name="Dickey A.N."/>
            <person name="Scholl E.H."/>
            <person name="Wright F.A."/>
            <person name="Aitken M.D."/>
        </authorList>
    </citation>
    <scope>NUCLEOTIDE SEQUENCE [LARGE SCALE GENOMIC DNA]</scope>
    <source>
        <strain evidence="5">PG1-Ca6</strain>
    </source>
</reference>
<keyword evidence="5" id="KW-1185">Reference proteome</keyword>
<dbReference type="KEGG" id="rbu:PG1C_08580"/>
<dbReference type="PROSITE" id="PS51186">
    <property type="entry name" value="GNAT"/>
    <property type="match status" value="1"/>
</dbReference>
<name>A0A0C5J936_9PROT</name>
<dbReference type="Proteomes" id="UP000061603">
    <property type="component" value="Chromosome"/>
</dbReference>
<sequence length="180" mass="20377">MSDSPADPLKSTFQSQSGVWITSRPILPEDIDREQAFIKNLSPETRYRRFMSTLCELSPSQLHHFTHIDYHHTMAFIALLKETREEIGVCRYAASPTDKIPDSCEFAIVVADEWQGQGIGHHLMTRLIAAAKEQGFLRMTGDFLADNTRMLNFVSRLGFKLSTHPEDHCLKRGVLSLNSG</sequence>
<evidence type="ECO:0000313" key="4">
    <source>
        <dbReference type="EMBL" id="AJP48490.1"/>
    </source>
</evidence>
<organism evidence="4 5">
    <name type="scientific">Rugosibacter aromaticivorans</name>
    <dbReference type="NCBI Taxonomy" id="1565605"/>
    <lineage>
        <taxon>Bacteria</taxon>
        <taxon>Pseudomonadati</taxon>
        <taxon>Pseudomonadota</taxon>
        <taxon>Betaproteobacteria</taxon>
        <taxon>Nitrosomonadales</taxon>
        <taxon>Sterolibacteriaceae</taxon>
        <taxon>Rugosibacter</taxon>
    </lineage>
</organism>
<dbReference type="EMBL" id="CP010554">
    <property type="protein sequence ID" value="AJP48490.1"/>
    <property type="molecule type" value="Genomic_DNA"/>
</dbReference>
<proteinExistence type="predicted"/>
<feature type="domain" description="N-acetyltransferase" evidence="3">
    <location>
        <begin position="21"/>
        <end position="178"/>
    </location>
</feature>
<dbReference type="Pfam" id="PF00583">
    <property type="entry name" value="Acetyltransf_1"/>
    <property type="match status" value="1"/>
</dbReference>
<dbReference type="STRING" id="1565605.PG1C_08580"/>
<dbReference type="HOGENOM" id="CLU_105788_0_0_4"/>